<dbReference type="EMBL" id="KZ668436">
    <property type="protein sequence ID" value="PPR87895.1"/>
    <property type="molecule type" value="Genomic_DNA"/>
</dbReference>
<proteinExistence type="predicted"/>
<organism evidence="2 3">
    <name type="scientific">Gossypium barbadense</name>
    <name type="common">Sea Island cotton</name>
    <name type="synonym">Hibiscus barbadensis</name>
    <dbReference type="NCBI Taxonomy" id="3634"/>
    <lineage>
        <taxon>Eukaryota</taxon>
        <taxon>Viridiplantae</taxon>
        <taxon>Streptophyta</taxon>
        <taxon>Embryophyta</taxon>
        <taxon>Tracheophyta</taxon>
        <taxon>Spermatophyta</taxon>
        <taxon>Magnoliopsida</taxon>
        <taxon>eudicotyledons</taxon>
        <taxon>Gunneridae</taxon>
        <taxon>Pentapetalae</taxon>
        <taxon>rosids</taxon>
        <taxon>malvids</taxon>
        <taxon>Malvales</taxon>
        <taxon>Malvaceae</taxon>
        <taxon>Malvoideae</taxon>
        <taxon>Gossypium</taxon>
    </lineage>
</organism>
<protein>
    <submittedName>
        <fullName evidence="2">Uncharacterized protein</fullName>
    </submittedName>
</protein>
<name>A0A2P5W9X2_GOSBA</name>
<sequence>MKQSPFKLEISSENLHEPCSGKNKGPIYEERRLQIEELDEWRTQKLKTPDKLKLSQDELNTSPNQLKVGDKVLLDAADPRITTSEPNEVIPLTVLNIFPYGTIEVIHPKFDTFKAYGRAVGCAYTTRGDMTVRYESVKTGKKISPTRDAISRHDRRIRPWAKLPKQHGRATSRALKPWANCQFSTSVSFTRGRHCQNEHESGPMYTGVGKVKEARHDRTTRPRAPTCPRNTGVGRMSEVPKFKNRETHGKKLEHDRVPQNLYKPLTIHHLPPQKSLTLAAATPHALPATLFNAGTMSSSCGKKAIVSTLKKKKRAASSSGPTVEIRHPFLQIHLANAVRAFLTTDPWGLFFKIVDPTYLEFTLELYSMFHLQTIMTNFNDPKMVQFCLGGLVHQLSVPEFGITLGLYTEEFMDDNELNTLHRHIHYSPSKC</sequence>
<dbReference type="OrthoDB" id="1737650at2759"/>
<dbReference type="AlphaFoldDB" id="A0A2P5W9X2"/>
<evidence type="ECO:0000313" key="3">
    <source>
        <dbReference type="Proteomes" id="UP000239757"/>
    </source>
</evidence>
<evidence type="ECO:0000256" key="1">
    <source>
        <dbReference type="SAM" id="MobiDB-lite"/>
    </source>
</evidence>
<dbReference type="Proteomes" id="UP000239757">
    <property type="component" value="Unassembled WGS sequence"/>
</dbReference>
<accession>A0A2P5W9X2</accession>
<feature type="region of interest" description="Disordered" evidence="1">
    <location>
        <begin position="1"/>
        <end position="28"/>
    </location>
</feature>
<feature type="region of interest" description="Disordered" evidence="1">
    <location>
        <begin position="213"/>
        <end position="236"/>
    </location>
</feature>
<reference evidence="2 3" key="1">
    <citation type="submission" date="2015-01" db="EMBL/GenBank/DDBJ databases">
        <title>Genome of allotetraploid Gossypium barbadense reveals genomic plasticity and fiber elongation in cotton evolution.</title>
        <authorList>
            <person name="Chen X."/>
            <person name="Liu X."/>
            <person name="Zhao B."/>
            <person name="Zheng H."/>
            <person name="Hu Y."/>
            <person name="Lu G."/>
            <person name="Yang C."/>
            <person name="Chen J."/>
            <person name="Shan C."/>
            <person name="Zhang L."/>
            <person name="Zhou Y."/>
            <person name="Wang L."/>
            <person name="Guo W."/>
            <person name="Bai Y."/>
            <person name="Ruan J."/>
            <person name="Shangguan X."/>
            <person name="Mao Y."/>
            <person name="Jiang J."/>
            <person name="Zhu Y."/>
            <person name="Lei J."/>
            <person name="Kang H."/>
            <person name="Chen S."/>
            <person name="He X."/>
            <person name="Wang R."/>
            <person name="Wang Y."/>
            <person name="Chen J."/>
            <person name="Wang L."/>
            <person name="Yu S."/>
            <person name="Wang B."/>
            <person name="Wei J."/>
            <person name="Song S."/>
            <person name="Lu X."/>
            <person name="Gao Z."/>
            <person name="Gu W."/>
            <person name="Deng X."/>
            <person name="Ma D."/>
            <person name="Wang S."/>
            <person name="Liang W."/>
            <person name="Fang L."/>
            <person name="Cai C."/>
            <person name="Zhu X."/>
            <person name="Zhou B."/>
            <person name="Zhang Y."/>
            <person name="Chen Z."/>
            <person name="Xu S."/>
            <person name="Zhu R."/>
            <person name="Wang S."/>
            <person name="Zhang T."/>
            <person name="Zhao G."/>
        </authorList>
    </citation>
    <scope>NUCLEOTIDE SEQUENCE [LARGE SCALE GENOMIC DNA]</scope>
    <source>
        <strain evidence="3">cv. Xinhai21</strain>
        <tissue evidence="2">Leaf</tissue>
    </source>
</reference>
<evidence type="ECO:0000313" key="2">
    <source>
        <dbReference type="EMBL" id="PPR87895.1"/>
    </source>
</evidence>
<gene>
    <name evidence="2" type="ORF">GOBAR_AA32795</name>
</gene>
<feature type="compositionally biased region" description="Low complexity" evidence="1">
    <location>
        <begin position="222"/>
        <end position="231"/>
    </location>
</feature>